<dbReference type="OrthoDB" id="9095096at2"/>
<dbReference type="STRING" id="472705.GCA_001743465_00641"/>
<dbReference type="Pfam" id="PF09391">
    <property type="entry name" value="DUF2000"/>
    <property type="match status" value="1"/>
</dbReference>
<comment type="caution">
    <text evidence="1">The sequence shown here is derived from an EMBL/GenBank/DDBJ whole genome shotgun (WGS) entry which is preliminary data.</text>
</comment>
<dbReference type="PIRSF" id="PIRSF033736">
    <property type="entry name" value="UCP033763"/>
    <property type="match status" value="1"/>
</dbReference>
<dbReference type="SUPFAM" id="SSF102462">
    <property type="entry name" value="Peptidyl-tRNA hydrolase II"/>
    <property type="match status" value="1"/>
</dbReference>
<accession>A0A1X1BTU1</accession>
<evidence type="ECO:0000313" key="2">
    <source>
        <dbReference type="Proteomes" id="UP000193933"/>
    </source>
</evidence>
<proteinExistence type="predicted"/>
<dbReference type="AlphaFoldDB" id="A0A1X1BTU1"/>
<dbReference type="Proteomes" id="UP000193933">
    <property type="component" value="Unassembled WGS sequence"/>
</dbReference>
<evidence type="ECO:0000313" key="1">
    <source>
        <dbReference type="EMBL" id="ORM51805.1"/>
    </source>
</evidence>
<keyword evidence="2" id="KW-1185">Reference proteome</keyword>
<dbReference type="RefSeq" id="WP_094121333.1">
    <property type="nucleotide sequence ID" value="NZ_MLFN01000043.1"/>
</dbReference>
<dbReference type="InterPro" id="IPR023476">
    <property type="entry name" value="Pep_tRNA_hydro_II_dom_sf"/>
</dbReference>
<name>A0A1X1BTU1_9GAMM</name>
<evidence type="ECO:0008006" key="3">
    <source>
        <dbReference type="Google" id="ProtNLM"/>
    </source>
</evidence>
<reference evidence="1 2" key="1">
    <citation type="journal article" date="2017" name="Antonie Van Leeuwenhoek">
        <title>Phylogenomic resolution of the bacterial genus Pantoea and its relationship with Erwinia and Tatumella.</title>
        <authorList>
            <person name="Palmer M."/>
            <person name="Steenkamp E.T."/>
            <person name="Coetzee M.P."/>
            <person name="Chan W.Y."/>
            <person name="van Zyl E."/>
            <person name="De Maayer P."/>
            <person name="Coutinho T.A."/>
            <person name="Blom J."/>
            <person name="Smits T.H."/>
            <person name="Duffy B."/>
            <person name="Venter S.N."/>
        </authorList>
    </citation>
    <scope>NUCLEOTIDE SEQUENCE [LARGE SCALE GENOMIC DNA]</scope>
    <source>
        <strain evidence="1 2">LMG 24534</strain>
    </source>
</reference>
<protein>
    <recommendedName>
        <fullName evidence="3">DUF2000 domain-containing protein</fullName>
    </recommendedName>
</protein>
<organism evidence="1 2">
    <name type="scientific">Pantoea conspicua</name>
    <dbReference type="NCBI Taxonomy" id="472705"/>
    <lineage>
        <taxon>Bacteria</taxon>
        <taxon>Pseudomonadati</taxon>
        <taxon>Pseudomonadota</taxon>
        <taxon>Gammaproteobacteria</taxon>
        <taxon>Enterobacterales</taxon>
        <taxon>Erwiniaceae</taxon>
        <taxon>Pantoea</taxon>
    </lineage>
</organism>
<dbReference type="InterPro" id="IPR017021">
    <property type="entry name" value="UCP033763"/>
</dbReference>
<dbReference type="Gene3D" id="3.40.1490.10">
    <property type="entry name" value="Bit1"/>
    <property type="match status" value="1"/>
</dbReference>
<sequence length="135" mass="14350">MQDLHCVMILNASLPPGKATNAAAVMALTLGQRHPALVGDALEDASAHPCPGLIPVGIPVLAATPEQLSLLREKGELTGCDMVLFPEEGQSTTDYQALSVAMRQQPRQQWRLLGVAVVGEKKALRKLTANLALFS</sequence>
<dbReference type="EMBL" id="MLFN01000043">
    <property type="protein sequence ID" value="ORM51805.1"/>
    <property type="molecule type" value="Genomic_DNA"/>
</dbReference>
<gene>
    <name evidence="1" type="ORF">HA41_13970</name>
</gene>
<dbReference type="InterPro" id="IPR018988">
    <property type="entry name" value="DUF2000"/>
</dbReference>